<organism evidence="3 4">
    <name type="scientific">Acetilactobacillus jinshanensis</name>
    <dbReference type="NCBI Taxonomy" id="1720083"/>
    <lineage>
        <taxon>Bacteria</taxon>
        <taxon>Bacillati</taxon>
        <taxon>Bacillota</taxon>
        <taxon>Bacilli</taxon>
        <taxon>Lactobacillales</taxon>
        <taxon>Lactobacillaceae</taxon>
        <taxon>Acetilactobacillus</taxon>
    </lineage>
</organism>
<feature type="transmembrane region" description="Helical" evidence="2">
    <location>
        <begin position="41"/>
        <end position="67"/>
    </location>
</feature>
<accession>A0A4P6ZL32</accession>
<keyword evidence="2" id="KW-0812">Transmembrane</keyword>
<sequence length="212" mass="24011">MKHVKKSKESLLKHHREDFNPKYNSHLKPKQHSAMHSVGRFMMWTLTTLMSLIIIAVVVIAGTLLLYKHADNHSKHVVAEQVERNNRPQQPVYNQSSLNQSSDHNTDRRLVNYYAKADGKFVSHISYNSKKDVAKITLKKPVANAIKYVSNTKKPNQKKLVPDLKKGVDVDDLLSNQAVEIANAAHDGYFTFQFANANGYQAPNTKSGNYNV</sequence>
<feature type="region of interest" description="Disordered" evidence="1">
    <location>
        <begin position="82"/>
        <end position="105"/>
    </location>
</feature>
<feature type="compositionally biased region" description="Basic and acidic residues" evidence="1">
    <location>
        <begin position="7"/>
        <end position="20"/>
    </location>
</feature>
<name>A0A4P6ZL32_9LACO</name>
<keyword evidence="2" id="KW-0472">Membrane</keyword>
<dbReference type="EMBL" id="CP034726">
    <property type="protein sequence ID" value="QBP18132.1"/>
    <property type="molecule type" value="Genomic_DNA"/>
</dbReference>
<reference evidence="4" key="1">
    <citation type="submission" date="2018-12" db="EMBL/GenBank/DDBJ databases">
        <title>A new species of lactobacillus.</title>
        <authorList>
            <person name="Jian Y."/>
            <person name="Xin L."/>
            <person name="Hong Z.J."/>
            <person name="Ming L.Z."/>
            <person name="Hong X.Z."/>
        </authorList>
    </citation>
    <scope>NUCLEOTIDE SEQUENCE [LARGE SCALE GENOMIC DNA]</scope>
    <source>
        <strain evidence="4">HSLZ-75</strain>
    </source>
</reference>
<dbReference type="RefSeq" id="WP_133441689.1">
    <property type="nucleotide sequence ID" value="NZ_CP034726.1"/>
</dbReference>
<protein>
    <submittedName>
        <fullName evidence="3">Uncharacterized protein</fullName>
    </submittedName>
</protein>
<dbReference type="KEGG" id="lji:ELX58_03015"/>
<dbReference type="AlphaFoldDB" id="A0A4P6ZL32"/>
<gene>
    <name evidence="3" type="ORF">ELX58_03015</name>
</gene>
<feature type="region of interest" description="Disordered" evidence="1">
    <location>
        <begin position="1"/>
        <end position="30"/>
    </location>
</feature>
<keyword evidence="4" id="KW-1185">Reference proteome</keyword>
<proteinExistence type="predicted"/>
<keyword evidence="2" id="KW-1133">Transmembrane helix</keyword>
<feature type="compositionally biased region" description="Polar residues" evidence="1">
    <location>
        <begin position="87"/>
        <end position="103"/>
    </location>
</feature>
<dbReference type="Proteomes" id="UP000294321">
    <property type="component" value="Chromosome"/>
</dbReference>
<evidence type="ECO:0000313" key="3">
    <source>
        <dbReference type="EMBL" id="QBP18132.1"/>
    </source>
</evidence>
<evidence type="ECO:0000256" key="2">
    <source>
        <dbReference type="SAM" id="Phobius"/>
    </source>
</evidence>
<evidence type="ECO:0000313" key="4">
    <source>
        <dbReference type="Proteomes" id="UP000294321"/>
    </source>
</evidence>
<evidence type="ECO:0000256" key="1">
    <source>
        <dbReference type="SAM" id="MobiDB-lite"/>
    </source>
</evidence>